<feature type="compositionally biased region" description="Basic and acidic residues" evidence="5">
    <location>
        <begin position="353"/>
        <end position="364"/>
    </location>
</feature>
<evidence type="ECO:0000313" key="7">
    <source>
        <dbReference type="EMBL" id="MBS0123687.1"/>
    </source>
</evidence>
<feature type="compositionally biased region" description="Acidic residues" evidence="5">
    <location>
        <begin position="404"/>
        <end position="423"/>
    </location>
</feature>
<evidence type="ECO:0000256" key="1">
    <source>
        <dbReference type="ARBA" id="ARBA00022679"/>
    </source>
</evidence>
<dbReference type="SUPFAM" id="SSF56112">
    <property type="entry name" value="Protein kinase-like (PK-like)"/>
    <property type="match status" value="1"/>
</dbReference>
<evidence type="ECO:0000256" key="5">
    <source>
        <dbReference type="SAM" id="MobiDB-lite"/>
    </source>
</evidence>
<accession>A0A8J7WBF8</accession>
<dbReference type="GO" id="GO:0005524">
    <property type="term" value="F:ATP binding"/>
    <property type="evidence" value="ECO:0007669"/>
    <property type="project" value="UniProtKB-KW"/>
</dbReference>
<reference evidence="7" key="1">
    <citation type="submission" date="2021-04" db="EMBL/GenBank/DDBJ databases">
        <authorList>
            <person name="Yoon J."/>
        </authorList>
    </citation>
    <scope>NUCLEOTIDE SEQUENCE</scope>
    <source>
        <strain evidence="7">KMU-90</strain>
    </source>
</reference>
<evidence type="ECO:0000256" key="4">
    <source>
        <dbReference type="ARBA" id="ARBA00022840"/>
    </source>
</evidence>
<dbReference type="CDD" id="cd14014">
    <property type="entry name" value="STKc_PknB_like"/>
    <property type="match status" value="1"/>
</dbReference>
<feature type="region of interest" description="Disordered" evidence="5">
    <location>
        <begin position="383"/>
        <end position="426"/>
    </location>
</feature>
<dbReference type="GO" id="GO:0004674">
    <property type="term" value="F:protein serine/threonine kinase activity"/>
    <property type="evidence" value="ECO:0007669"/>
    <property type="project" value="UniProtKB-KW"/>
</dbReference>
<keyword evidence="4" id="KW-0067">ATP-binding</keyword>
<evidence type="ECO:0000256" key="2">
    <source>
        <dbReference type="ARBA" id="ARBA00022741"/>
    </source>
</evidence>
<comment type="caution">
    <text evidence="7">The sequence shown here is derived from an EMBL/GenBank/DDBJ whole genome shotgun (WGS) entry which is preliminary data.</text>
</comment>
<dbReference type="InterPro" id="IPR008266">
    <property type="entry name" value="Tyr_kinase_AS"/>
</dbReference>
<sequence length="458" mass="50905">MNEDIYPDPPQSLREELPCGTELCHGQYRIEKYLNSGGFGITYLALDSLGRKVVIKECFPGAMCFRTEESVRIRSRSHQTDFERVLALFEKEAHALAHIQHPNVVGVHQIFKDNGTAYMALDYIEGLDLLDVIELTPERLDPQRTVRLLRELLEALSHVHANGILHRDISPDNILLDNADVPVLIDFGAAREGAARASRILSRIHTVKDGYSPQEFYLAGSKQGPSSDLYALAATFHHIIAGSPPPNSNLRLAAVAEKKSDPLKPLADAFLDYDPLMLETVDRCLSLFPKDRIDSATAWLDRLDGRGGPRRKAAPPADGQIDLRIAELVEQNILAIREQETRDPSSPGAPGAPRHDGRAAEAPRRAVYGITVDEDLRTLFSEIPAEDEKPDPDDFDMAFAALDPEAEPDDPPEDWDDDLADDADPPRRHAFLSALFSKFFTRPRDAQSLQPLSFGSDR</sequence>
<keyword evidence="1" id="KW-0808">Transferase</keyword>
<keyword evidence="3 7" id="KW-0418">Kinase</keyword>
<dbReference type="Gene3D" id="1.10.510.10">
    <property type="entry name" value="Transferase(Phosphotransferase) domain 1"/>
    <property type="match status" value="1"/>
</dbReference>
<dbReference type="InterPro" id="IPR000719">
    <property type="entry name" value="Prot_kinase_dom"/>
</dbReference>
<dbReference type="PANTHER" id="PTHR43289:SF6">
    <property type="entry name" value="SERINE_THREONINE-PROTEIN KINASE NEKL-3"/>
    <property type="match status" value="1"/>
</dbReference>
<name>A0A8J7WBF8_9RHOB</name>
<dbReference type="Gene3D" id="3.30.200.20">
    <property type="entry name" value="Phosphorylase Kinase, domain 1"/>
    <property type="match status" value="1"/>
</dbReference>
<protein>
    <submittedName>
        <fullName evidence="7">Serine/threonine protein kinase</fullName>
    </submittedName>
</protein>
<keyword evidence="2" id="KW-0547">Nucleotide-binding</keyword>
<dbReference type="AlphaFoldDB" id="A0A8J7WBF8"/>
<evidence type="ECO:0000259" key="6">
    <source>
        <dbReference type="PROSITE" id="PS50011"/>
    </source>
</evidence>
<dbReference type="Proteomes" id="UP000681356">
    <property type="component" value="Unassembled WGS sequence"/>
</dbReference>
<dbReference type="RefSeq" id="WP_212535857.1">
    <property type="nucleotide sequence ID" value="NZ_JAGTUU010000002.1"/>
</dbReference>
<dbReference type="PROSITE" id="PS50011">
    <property type="entry name" value="PROTEIN_KINASE_DOM"/>
    <property type="match status" value="1"/>
</dbReference>
<keyword evidence="7" id="KW-0723">Serine/threonine-protein kinase</keyword>
<dbReference type="PROSITE" id="PS00109">
    <property type="entry name" value="PROTEIN_KINASE_TYR"/>
    <property type="match status" value="1"/>
</dbReference>
<dbReference type="EMBL" id="JAGTUU010000002">
    <property type="protein sequence ID" value="MBS0123687.1"/>
    <property type="molecule type" value="Genomic_DNA"/>
</dbReference>
<evidence type="ECO:0000313" key="8">
    <source>
        <dbReference type="Proteomes" id="UP000681356"/>
    </source>
</evidence>
<dbReference type="PANTHER" id="PTHR43289">
    <property type="entry name" value="MITOGEN-ACTIVATED PROTEIN KINASE KINASE KINASE 20-RELATED"/>
    <property type="match status" value="1"/>
</dbReference>
<feature type="domain" description="Protein kinase" evidence="6">
    <location>
        <begin position="28"/>
        <end position="303"/>
    </location>
</feature>
<dbReference type="Pfam" id="PF00069">
    <property type="entry name" value="Pkinase"/>
    <property type="match status" value="1"/>
</dbReference>
<evidence type="ECO:0000256" key="3">
    <source>
        <dbReference type="ARBA" id="ARBA00022777"/>
    </source>
</evidence>
<keyword evidence="8" id="KW-1185">Reference proteome</keyword>
<organism evidence="7 8">
    <name type="scientific">Thetidibacter halocola</name>
    <dbReference type="NCBI Taxonomy" id="2827239"/>
    <lineage>
        <taxon>Bacteria</taxon>
        <taxon>Pseudomonadati</taxon>
        <taxon>Pseudomonadota</taxon>
        <taxon>Alphaproteobacteria</taxon>
        <taxon>Rhodobacterales</taxon>
        <taxon>Roseobacteraceae</taxon>
        <taxon>Thetidibacter</taxon>
    </lineage>
</organism>
<feature type="compositionally biased region" description="Acidic residues" evidence="5">
    <location>
        <begin position="384"/>
        <end position="396"/>
    </location>
</feature>
<gene>
    <name evidence="7" type="ORF">KB874_06020</name>
</gene>
<proteinExistence type="predicted"/>
<dbReference type="InterPro" id="IPR011009">
    <property type="entry name" value="Kinase-like_dom_sf"/>
</dbReference>
<feature type="region of interest" description="Disordered" evidence="5">
    <location>
        <begin position="338"/>
        <end position="365"/>
    </location>
</feature>